<evidence type="ECO:0000313" key="2">
    <source>
        <dbReference type="EMBL" id="SHJ13918.1"/>
    </source>
</evidence>
<evidence type="ECO:0000256" key="1">
    <source>
        <dbReference type="SAM" id="SignalP"/>
    </source>
</evidence>
<dbReference type="OrthoDB" id="7631035at2"/>
<dbReference type="STRING" id="1447782.SAMN05444417_2949"/>
<protein>
    <submittedName>
        <fullName evidence="2">Putative salt-induced outer membrane protein</fullName>
    </submittedName>
</protein>
<gene>
    <name evidence="2" type="ORF">SAMN05444417_2949</name>
</gene>
<sequence>MKKTTILGTAAAVALLSAGTAAYAQQGIGATGALDADQQNEDLIDAIEDDAERDLDRFGNTGLPQGLSGSFALRANLQDGNTDAYDLGIGTDLNYLFGPNGIELQLNYSYGEEDGTTTDESLVYALQYTRDINPRLYGFARLQGSFDEFSSFQSDTFLSFGAGYRVIATEQTQWDVQAGVGYRYAEFNFDTALDPLTDDSFDEPAIGIGSNYSQRLSPTMILTNDTDIIYSDTDTVVFNDLAVSMSMTDSLSLRTSLLTEYHTDPQPGFEDTDNTLGVSVVYSY</sequence>
<keyword evidence="3" id="KW-1185">Reference proteome</keyword>
<feature type="chain" id="PRO_5012929119" evidence="1">
    <location>
        <begin position="25"/>
        <end position="284"/>
    </location>
</feature>
<keyword evidence="1" id="KW-0732">Signal</keyword>
<accession>A0A1M6GVF2</accession>
<feature type="signal peptide" evidence="1">
    <location>
        <begin position="1"/>
        <end position="24"/>
    </location>
</feature>
<dbReference type="InterPro" id="IPR007433">
    <property type="entry name" value="DUF481"/>
</dbReference>
<dbReference type="RefSeq" id="WP_073332458.1">
    <property type="nucleotide sequence ID" value="NZ_FQYO01000005.1"/>
</dbReference>
<proteinExistence type="predicted"/>
<dbReference type="AlphaFoldDB" id="A0A1M6GVF2"/>
<dbReference type="EMBL" id="FQYO01000005">
    <property type="protein sequence ID" value="SHJ13918.1"/>
    <property type="molecule type" value="Genomic_DNA"/>
</dbReference>
<evidence type="ECO:0000313" key="3">
    <source>
        <dbReference type="Proteomes" id="UP000184292"/>
    </source>
</evidence>
<dbReference type="Pfam" id="PF04338">
    <property type="entry name" value="DUF481"/>
    <property type="match status" value="1"/>
</dbReference>
<organism evidence="2 3">
    <name type="scientific">Wenxinia saemankumensis</name>
    <dbReference type="NCBI Taxonomy" id="1447782"/>
    <lineage>
        <taxon>Bacteria</taxon>
        <taxon>Pseudomonadati</taxon>
        <taxon>Pseudomonadota</taxon>
        <taxon>Alphaproteobacteria</taxon>
        <taxon>Rhodobacterales</taxon>
        <taxon>Roseobacteraceae</taxon>
        <taxon>Wenxinia</taxon>
    </lineage>
</organism>
<reference evidence="2 3" key="1">
    <citation type="submission" date="2016-11" db="EMBL/GenBank/DDBJ databases">
        <authorList>
            <person name="Jaros S."/>
            <person name="Januszkiewicz K."/>
            <person name="Wedrychowicz H."/>
        </authorList>
    </citation>
    <scope>NUCLEOTIDE SEQUENCE [LARGE SCALE GENOMIC DNA]</scope>
    <source>
        <strain evidence="2 3">DSM 100565</strain>
    </source>
</reference>
<name>A0A1M6GVF2_9RHOB</name>
<dbReference type="Proteomes" id="UP000184292">
    <property type="component" value="Unassembled WGS sequence"/>
</dbReference>